<evidence type="ECO:0000256" key="3">
    <source>
        <dbReference type="ARBA" id="ARBA00022475"/>
    </source>
</evidence>
<feature type="region of interest" description="Disordered" evidence="7">
    <location>
        <begin position="1"/>
        <end position="22"/>
    </location>
</feature>
<dbReference type="AlphaFoldDB" id="X7EEF2"/>
<dbReference type="PANTHER" id="PTHR34584">
    <property type="entry name" value="NA(+)/H(+) ANTIPORTER SUBUNIT E1"/>
    <property type="match status" value="1"/>
</dbReference>
<keyword evidence="9" id="KW-1185">Reference proteome</keyword>
<proteinExistence type="inferred from homology"/>
<dbReference type="GO" id="GO:0008324">
    <property type="term" value="F:monoatomic cation transmembrane transporter activity"/>
    <property type="evidence" value="ECO:0007669"/>
    <property type="project" value="InterPro"/>
</dbReference>
<dbReference type="RefSeq" id="WP_051489448.1">
    <property type="nucleotide sequence ID" value="NZ_JALZ01000012.1"/>
</dbReference>
<dbReference type="OrthoDB" id="7852837at2"/>
<dbReference type="Proteomes" id="UP000022447">
    <property type="component" value="Unassembled WGS sequence"/>
</dbReference>
<gene>
    <name evidence="8" type="ORF">OCH239_04090</name>
</gene>
<dbReference type="eggNOG" id="COG1863">
    <property type="taxonomic scope" value="Bacteria"/>
</dbReference>
<dbReference type="InterPro" id="IPR002758">
    <property type="entry name" value="Cation_antiport_E"/>
</dbReference>
<keyword evidence="3" id="KW-1003">Cell membrane</keyword>
<dbReference type="PANTHER" id="PTHR34584:SF1">
    <property type="entry name" value="NA(+)_H(+) ANTIPORTER SUBUNIT E1"/>
    <property type="match status" value="1"/>
</dbReference>
<name>X7EEF2_9RHOB</name>
<evidence type="ECO:0000256" key="1">
    <source>
        <dbReference type="ARBA" id="ARBA00004651"/>
    </source>
</evidence>
<comment type="similarity">
    <text evidence="2">Belongs to the CPA3 antiporters (TC 2.A.63) subunit E family.</text>
</comment>
<dbReference type="STRING" id="1449350.OCH239_04090"/>
<organism evidence="8 9">
    <name type="scientific">Roseivivax halodurans JCM 10272</name>
    <dbReference type="NCBI Taxonomy" id="1449350"/>
    <lineage>
        <taxon>Bacteria</taxon>
        <taxon>Pseudomonadati</taxon>
        <taxon>Pseudomonadota</taxon>
        <taxon>Alphaproteobacteria</taxon>
        <taxon>Rhodobacterales</taxon>
        <taxon>Roseobacteraceae</taxon>
        <taxon>Roseivivax</taxon>
    </lineage>
</organism>
<keyword evidence="4" id="KW-0812">Transmembrane</keyword>
<dbReference type="EMBL" id="JALZ01000012">
    <property type="protein sequence ID" value="ETX14255.1"/>
    <property type="molecule type" value="Genomic_DNA"/>
</dbReference>
<evidence type="ECO:0000313" key="8">
    <source>
        <dbReference type="EMBL" id="ETX14255.1"/>
    </source>
</evidence>
<evidence type="ECO:0000313" key="9">
    <source>
        <dbReference type="Proteomes" id="UP000022447"/>
    </source>
</evidence>
<evidence type="ECO:0000256" key="5">
    <source>
        <dbReference type="ARBA" id="ARBA00022989"/>
    </source>
</evidence>
<protein>
    <submittedName>
        <fullName evidence="8">Cation transporter</fullName>
    </submittedName>
</protein>
<evidence type="ECO:0000256" key="7">
    <source>
        <dbReference type="SAM" id="MobiDB-lite"/>
    </source>
</evidence>
<evidence type="ECO:0000256" key="6">
    <source>
        <dbReference type="ARBA" id="ARBA00023136"/>
    </source>
</evidence>
<dbReference type="GO" id="GO:0005886">
    <property type="term" value="C:plasma membrane"/>
    <property type="evidence" value="ECO:0007669"/>
    <property type="project" value="UniProtKB-SubCell"/>
</dbReference>
<reference evidence="8 9" key="1">
    <citation type="submission" date="2014-01" db="EMBL/GenBank/DDBJ databases">
        <title>Roseivivax halodurans JCM 10272 Genome Sequencing.</title>
        <authorList>
            <person name="Lai Q."/>
            <person name="Li G."/>
            <person name="Shao Z."/>
        </authorList>
    </citation>
    <scope>NUCLEOTIDE SEQUENCE [LARGE SCALE GENOMIC DNA]</scope>
    <source>
        <strain evidence="8 9">JCM 10272</strain>
    </source>
</reference>
<sequence length="186" mass="19232">MNVRHEFQPCAPPPRSEPAPARQIPGRLRGAFLTGAALAALWAGLNAGDPASWVVGAPTVILGAAVTLLLPPAVPNPISVVGALRLAVFVAAGIMRGAFDVARRSLEPSSLRPGILIWHTALPEGGARRLFALTITLLPGTLTARLDGGTLVIHALERSAVTRADIGALEARIADLSGLSVQKGRS</sequence>
<keyword evidence="6" id="KW-0472">Membrane</keyword>
<evidence type="ECO:0000256" key="4">
    <source>
        <dbReference type="ARBA" id="ARBA00022692"/>
    </source>
</evidence>
<comment type="caution">
    <text evidence="8">The sequence shown here is derived from an EMBL/GenBank/DDBJ whole genome shotgun (WGS) entry which is preliminary data.</text>
</comment>
<evidence type="ECO:0000256" key="2">
    <source>
        <dbReference type="ARBA" id="ARBA00006228"/>
    </source>
</evidence>
<accession>X7EEF2</accession>
<comment type="subcellular location">
    <subcellularLocation>
        <location evidence="1">Cell membrane</location>
        <topology evidence="1">Multi-pass membrane protein</topology>
    </subcellularLocation>
</comment>
<dbReference type="Pfam" id="PF01899">
    <property type="entry name" value="MNHE"/>
    <property type="match status" value="1"/>
</dbReference>
<keyword evidence="5" id="KW-1133">Transmembrane helix</keyword>